<sequence>MTPLVLLPLACLWMAASTTAHMFSLPPSKKTLTSQELLKRASNSSEEDNYYTMQDVLSAPLKREDPPVLYDDLPDEIKNKMVDNTDVKRINKLKSVARTNAFRSFKKSYEEEESTVEQLYTHMREIISVALGIPLEEVNLHDINMLLAKWRMLSRERVNRNEQNNDQHFFKSVKRHDAHPSGATPSAEMDHTEQMRERSGRGSFFIHPDYLLQLAL</sequence>
<evidence type="ECO:0000313" key="3">
    <source>
        <dbReference type="EMBL" id="KMZ87084.1"/>
    </source>
</evidence>
<gene>
    <name evidence="3" type="ORF">PVBG_02925</name>
</gene>
<evidence type="ECO:0000313" key="4">
    <source>
        <dbReference type="Proteomes" id="UP000053327"/>
    </source>
</evidence>
<evidence type="ECO:0000256" key="1">
    <source>
        <dbReference type="SAM" id="MobiDB-lite"/>
    </source>
</evidence>
<feature type="signal peptide" evidence="2">
    <location>
        <begin position="1"/>
        <end position="20"/>
    </location>
</feature>
<feature type="compositionally biased region" description="Basic and acidic residues" evidence="1">
    <location>
        <begin position="188"/>
        <end position="198"/>
    </location>
</feature>
<name>A0A0J9SW57_PLAV1</name>
<dbReference type="Proteomes" id="UP000053327">
    <property type="component" value="Unassembled WGS sequence"/>
</dbReference>
<feature type="chain" id="PRO_5005322632" evidence="2">
    <location>
        <begin position="21"/>
        <end position="216"/>
    </location>
</feature>
<dbReference type="OrthoDB" id="385178at2759"/>
<dbReference type="AlphaFoldDB" id="A0A0J9SW57"/>
<keyword evidence="2" id="KW-0732">Signal</keyword>
<protein>
    <submittedName>
        <fullName evidence="3">Uncharacterized protein</fullName>
    </submittedName>
</protein>
<dbReference type="EMBL" id="KQ234811">
    <property type="protein sequence ID" value="KMZ87084.1"/>
    <property type="molecule type" value="Genomic_DNA"/>
</dbReference>
<organism evidence="3 4">
    <name type="scientific">Plasmodium vivax (strain Brazil I)</name>
    <dbReference type="NCBI Taxonomy" id="1033975"/>
    <lineage>
        <taxon>Eukaryota</taxon>
        <taxon>Sar</taxon>
        <taxon>Alveolata</taxon>
        <taxon>Apicomplexa</taxon>
        <taxon>Aconoidasida</taxon>
        <taxon>Haemosporida</taxon>
        <taxon>Plasmodiidae</taxon>
        <taxon>Plasmodium</taxon>
        <taxon>Plasmodium (Plasmodium)</taxon>
    </lineage>
</organism>
<reference evidence="3 4" key="1">
    <citation type="submission" date="2011-08" db="EMBL/GenBank/DDBJ databases">
        <title>The Genome Sequence of Plasmodium vivax Brazil I.</title>
        <authorList>
            <consortium name="The Broad Institute Genome Sequencing Platform"/>
            <consortium name="The Broad Institute Genome Sequencing Center for Infectious Disease"/>
            <person name="Neafsey D."/>
            <person name="Carlton J."/>
            <person name="Barnwell J."/>
            <person name="Collins W."/>
            <person name="Escalante A."/>
            <person name="Mullikin J."/>
            <person name="Saul A."/>
            <person name="Guigo R."/>
            <person name="Camara F."/>
            <person name="Young S.K."/>
            <person name="Zeng Q."/>
            <person name="Gargeya S."/>
            <person name="Fitzgerald M."/>
            <person name="Haas B."/>
            <person name="Abouelleil A."/>
            <person name="Alvarado L."/>
            <person name="Arachchi H.M."/>
            <person name="Berlin A."/>
            <person name="Brown A."/>
            <person name="Chapman S.B."/>
            <person name="Chen Z."/>
            <person name="Dunbar C."/>
            <person name="Freedman E."/>
            <person name="Gearin G."/>
            <person name="Gellesch M."/>
            <person name="Goldberg J."/>
            <person name="Griggs A."/>
            <person name="Gujja S."/>
            <person name="Heiman D."/>
            <person name="Howarth C."/>
            <person name="Larson L."/>
            <person name="Lui A."/>
            <person name="MacDonald P.J.P."/>
            <person name="Montmayeur A."/>
            <person name="Murphy C."/>
            <person name="Neiman D."/>
            <person name="Pearson M."/>
            <person name="Priest M."/>
            <person name="Roberts A."/>
            <person name="Saif S."/>
            <person name="Shea T."/>
            <person name="Shenoy N."/>
            <person name="Sisk P."/>
            <person name="Stolte C."/>
            <person name="Sykes S."/>
            <person name="Wortman J."/>
            <person name="Nusbaum C."/>
            <person name="Birren B."/>
        </authorList>
    </citation>
    <scope>NUCLEOTIDE SEQUENCE [LARGE SCALE GENOMIC DNA]</scope>
    <source>
        <strain evidence="3 4">Brazil I</strain>
    </source>
</reference>
<proteinExistence type="predicted"/>
<accession>A0A0J9SW57</accession>
<evidence type="ECO:0000256" key="2">
    <source>
        <dbReference type="SAM" id="SignalP"/>
    </source>
</evidence>
<feature type="region of interest" description="Disordered" evidence="1">
    <location>
        <begin position="163"/>
        <end position="198"/>
    </location>
</feature>